<organism evidence="2">
    <name type="scientific">bioreactor metagenome</name>
    <dbReference type="NCBI Taxonomy" id="1076179"/>
    <lineage>
        <taxon>unclassified sequences</taxon>
        <taxon>metagenomes</taxon>
        <taxon>ecological metagenomes</taxon>
    </lineage>
</organism>
<feature type="transmembrane region" description="Helical" evidence="1">
    <location>
        <begin position="7"/>
        <end position="23"/>
    </location>
</feature>
<proteinExistence type="predicted"/>
<sequence length="393" mass="45891">MQLKISFYDILLSLLFLMLITIFTSSYTMHSYIIFLIMLFLGLIKFIKKKLLLKTNMSIIASLFLLVWFYGFLIGVFNNKINYVVANFAGMVLYLLYFVFSSFNVSKKDIIKILILISIINVLGTLIYWIYQFINLNNILNYSMSTGQIRLYYFLNMSTYYIILIYTFSIMIMPNKYNNESYRNIFNIFNQKKYSVLFFLLALIAILLSASKGFVLGFIILISLSFLMINKSYFFKRVINKKIIYAFVFLLISLPFLFIVSYEKLFTMIFSSEDLGNQVRFAQFYVLYNDLTFFGKGLGAEVANNFDGNTYGFELSFLNIFHKFGIMAILIIIGYLMTFYYIFKRFKKNKLSSLIALSCMGYLFPSIGNPILFAPTNVMLHVCALLILDKKDE</sequence>
<accession>A0A644UH68</accession>
<evidence type="ECO:0000256" key="1">
    <source>
        <dbReference type="SAM" id="Phobius"/>
    </source>
</evidence>
<feature type="transmembrane region" description="Helical" evidence="1">
    <location>
        <begin position="194"/>
        <end position="210"/>
    </location>
</feature>
<feature type="transmembrane region" description="Helical" evidence="1">
    <location>
        <begin position="29"/>
        <end position="47"/>
    </location>
</feature>
<feature type="transmembrane region" description="Helical" evidence="1">
    <location>
        <begin position="243"/>
        <end position="262"/>
    </location>
</feature>
<keyword evidence="1" id="KW-0812">Transmembrane</keyword>
<evidence type="ECO:0000313" key="2">
    <source>
        <dbReference type="EMBL" id="MPL78173.1"/>
    </source>
</evidence>
<protein>
    <submittedName>
        <fullName evidence="2">Uncharacterized protein</fullName>
    </submittedName>
</protein>
<gene>
    <name evidence="2" type="ORF">SDC9_24037</name>
</gene>
<keyword evidence="1" id="KW-0472">Membrane</keyword>
<comment type="caution">
    <text evidence="2">The sequence shown here is derived from an EMBL/GenBank/DDBJ whole genome shotgun (WGS) entry which is preliminary data.</text>
</comment>
<keyword evidence="1" id="KW-1133">Transmembrane helix</keyword>
<feature type="transmembrane region" description="Helical" evidence="1">
    <location>
        <begin position="151"/>
        <end position="173"/>
    </location>
</feature>
<feature type="transmembrane region" description="Helical" evidence="1">
    <location>
        <begin position="349"/>
        <end position="365"/>
    </location>
</feature>
<feature type="transmembrane region" description="Helical" evidence="1">
    <location>
        <begin position="59"/>
        <end position="77"/>
    </location>
</feature>
<feature type="transmembrane region" description="Helical" evidence="1">
    <location>
        <begin position="216"/>
        <end position="234"/>
    </location>
</feature>
<name>A0A644UH68_9ZZZZ</name>
<feature type="transmembrane region" description="Helical" evidence="1">
    <location>
        <begin position="83"/>
        <end position="103"/>
    </location>
</feature>
<dbReference type="AlphaFoldDB" id="A0A644UH68"/>
<feature type="transmembrane region" description="Helical" evidence="1">
    <location>
        <begin position="320"/>
        <end position="342"/>
    </location>
</feature>
<dbReference type="EMBL" id="VSSQ01000114">
    <property type="protein sequence ID" value="MPL78173.1"/>
    <property type="molecule type" value="Genomic_DNA"/>
</dbReference>
<feature type="transmembrane region" description="Helical" evidence="1">
    <location>
        <begin position="110"/>
        <end position="131"/>
    </location>
</feature>
<reference evidence="2" key="1">
    <citation type="submission" date="2019-08" db="EMBL/GenBank/DDBJ databases">
        <authorList>
            <person name="Kucharzyk K."/>
            <person name="Murdoch R.W."/>
            <person name="Higgins S."/>
            <person name="Loffler F."/>
        </authorList>
    </citation>
    <scope>NUCLEOTIDE SEQUENCE</scope>
</reference>